<dbReference type="EMBL" id="KN390826">
    <property type="protein sequence ID" value="KHG09420.1"/>
    <property type="molecule type" value="Genomic_DNA"/>
</dbReference>
<reference evidence="2" key="1">
    <citation type="submission" date="2014-09" db="EMBL/GenBank/DDBJ databases">
        <authorList>
            <person name="Mudge J."/>
            <person name="Ramaraj T."/>
            <person name="Lindquist I.E."/>
            <person name="Bharti A.K."/>
            <person name="Sundararajan A."/>
            <person name="Cameron C.T."/>
            <person name="Woodward J.E."/>
            <person name="May G.D."/>
            <person name="Brubaker C."/>
            <person name="Broadhvest J."/>
            <person name="Wilkins T.A."/>
        </authorList>
    </citation>
    <scope>NUCLEOTIDE SEQUENCE</scope>
    <source>
        <strain evidence="2">cv. AKA8401</strain>
    </source>
</reference>
<evidence type="ECO:0000313" key="1">
    <source>
        <dbReference type="EMBL" id="KHG09420.1"/>
    </source>
</evidence>
<sequence>MPCPKHALTLASTLKSMSCPRQVLH</sequence>
<dbReference type="Proteomes" id="UP000032142">
    <property type="component" value="Unassembled WGS sequence"/>
</dbReference>
<keyword evidence="2" id="KW-1185">Reference proteome</keyword>
<name>A0A0B0N9F7_GOSAR</name>
<gene>
    <name evidence="1" type="ORF">F383_12535</name>
</gene>
<organism evidence="1 2">
    <name type="scientific">Gossypium arboreum</name>
    <name type="common">Tree cotton</name>
    <name type="synonym">Gossypium nanking</name>
    <dbReference type="NCBI Taxonomy" id="29729"/>
    <lineage>
        <taxon>Eukaryota</taxon>
        <taxon>Viridiplantae</taxon>
        <taxon>Streptophyta</taxon>
        <taxon>Embryophyta</taxon>
        <taxon>Tracheophyta</taxon>
        <taxon>Spermatophyta</taxon>
        <taxon>Magnoliopsida</taxon>
        <taxon>eudicotyledons</taxon>
        <taxon>Gunneridae</taxon>
        <taxon>Pentapetalae</taxon>
        <taxon>rosids</taxon>
        <taxon>malvids</taxon>
        <taxon>Malvales</taxon>
        <taxon>Malvaceae</taxon>
        <taxon>Malvoideae</taxon>
        <taxon>Gossypium</taxon>
    </lineage>
</organism>
<evidence type="ECO:0000313" key="2">
    <source>
        <dbReference type="Proteomes" id="UP000032142"/>
    </source>
</evidence>
<proteinExistence type="predicted"/>
<protein>
    <submittedName>
        <fullName evidence="1">Uncharacterized protein</fullName>
    </submittedName>
</protein>
<accession>A0A0B0N9F7</accession>
<dbReference type="AlphaFoldDB" id="A0A0B0N9F7"/>